<evidence type="ECO:0000256" key="3">
    <source>
        <dbReference type="SAM" id="SignalP"/>
    </source>
</evidence>
<name>A0ABN8AXR5_CHISP</name>
<organism evidence="5 6">
    <name type="scientific">Chilo suppressalis</name>
    <name type="common">Asiatic rice borer moth</name>
    <dbReference type="NCBI Taxonomy" id="168631"/>
    <lineage>
        <taxon>Eukaryota</taxon>
        <taxon>Metazoa</taxon>
        <taxon>Ecdysozoa</taxon>
        <taxon>Arthropoda</taxon>
        <taxon>Hexapoda</taxon>
        <taxon>Insecta</taxon>
        <taxon>Pterygota</taxon>
        <taxon>Neoptera</taxon>
        <taxon>Endopterygota</taxon>
        <taxon>Lepidoptera</taxon>
        <taxon>Glossata</taxon>
        <taxon>Ditrysia</taxon>
        <taxon>Pyraloidea</taxon>
        <taxon>Crambidae</taxon>
        <taxon>Crambinae</taxon>
        <taxon>Chilo</taxon>
    </lineage>
</organism>
<dbReference type="EMBL" id="OU963894">
    <property type="protein sequence ID" value="CAH0397632.1"/>
    <property type="molecule type" value="Genomic_DNA"/>
</dbReference>
<protein>
    <recommendedName>
        <fullName evidence="4">Carboxypeptidase activation peptide domain-containing protein</fullName>
    </recommendedName>
</protein>
<gene>
    <name evidence="5" type="ORF">CHILSU_LOCUS707</name>
</gene>
<dbReference type="Pfam" id="PF02244">
    <property type="entry name" value="Propep_M14"/>
    <property type="match status" value="1"/>
</dbReference>
<evidence type="ECO:0000256" key="1">
    <source>
        <dbReference type="ARBA" id="ARBA00022723"/>
    </source>
</evidence>
<keyword evidence="3" id="KW-0732">Signal</keyword>
<keyword evidence="1" id="KW-0479">Metal-binding</keyword>
<evidence type="ECO:0000313" key="5">
    <source>
        <dbReference type="EMBL" id="CAH0397632.1"/>
    </source>
</evidence>
<dbReference type="SUPFAM" id="SSF54897">
    <property type="entry name" value="Protease propeptides/inhibitors"/>
    <property type="match status" value="1"/>
</dbReference>
<keyword evidence="2" id="KW-0862">Zinc</keyword>
<dbReference type="Proteomes" id="UP001153292">
    <property type="component" value="Chromosome 1"/>
</dbReference>
<evidence type="ECO:0000259" key="4">
    <source>
        <dbReference type="Pfam" id="PF02244"/>
    </source>
</evidence>
<evidence type="ECO:0000256" key="2">
    <source>
        <dbReference type="ARBA" id="ARBA00022833"/>
    </source>
</evidence>
<reference evidence="5" key="1">
    <citation type="submission" date="2021-12" db="EMBL/GenBank/DDBJ databases">
        <authorList>
            <person name="King R."/>
        </authorList>
    </citation>
    <scope>NUCLEOTIDE SEQUENCE</scope>
</reference>
<dbReference type="Gene3D" id="3.30.70.340">
    <property type="entry name" value="Metallocarboxypeptidase-like"/>
    <property type="match status" value="1"/>
</dbReference>
<sequence length="204" mass="23504">MNALKSIFLFFVLFSFVCAKHEQYDGHSLYEVKTDNMVQAHFFKQMERVLLLDVWNNPTIDRPGQVLVAKDQREYFENKLSAAGIRYKVTVENIKRSVFRRGVRAPRLFYTGTCRTNAGVRAPLRRLLDNYNTNFAELDIFGFSKLKFNKMVPKVWRHGLNRLRLTVLVCKSGSLSNVREEAVHEVGLEPGELTLHINGDLAPV</sequence>
<evidence type="ECO:0000313" key="6">
    <source>
        <dbReference type="Proteomes" id="UP001153292"/>
    </source>
</evidence>
<feature type="chain" id="PRO_5045668335" description="Carboxypeptidase activation peptide domain-containing protein" evidence="3">
    <location>
        <begin position="20"/>
        <end position="204"/>
    </location>
</feature>
<dbReference type="InterPro" id="IPR003146">
    <property type="entry name" value="M14A_act_pep"/>
</dbReference>
<keyword evidence="6" id="KW-1185">Reference proteome</keyword>
<accession>A0ABN8AXR5</accession>
<dbReference type="InterPro" id="IPR036990">
    <property type="entry name" value="M14A-like_propep"/>
</dbReference>
<feature type="signal peptide" evidence="3">
    <location>
        <begin position="1"/>
        <end position="19"/>
    </location>
</feature>
<proteinExistence type="predicted"/>
<feature type="domain" description="Carboxypeptidase activation peptide" evidence="4">
    <location>
        <begin position="30"/>
        <end position="96"/>
    </location>
</feature>